<dbReference type="PANTHER" id="PTHR11002">
    <property type="entry name" value="CARBONIC ANHYDRASE"/>
    <property type="match status" value="1"/>
</dbReference>
<protein>
    <recommendedName>
        <fullName evidence="3">Carbonic anhydrase</fullName>
        <ecNumber evidence="2">4.2.1.1</ecNumber>
    </recommendedName>
    <alternativeName>
        <fullName evidence="7">Carbonate dehydratase</fullName>
    </alternativeName>
</protein>
<feature type="binding site" evidence="9">
    <location>
        <position position="41"/>
    </location>
    <ligand>
        <name>Zn(2+)</name>
        <dbReference type="ChEBI" id="CHEBI:29105"/>
    </ligand>
</feature>
<comment type="cofactor">
    <cofactor evidence="9">
        <name>Zn(2+)</name>
        <dbReference type="ChEBI" id="CHEBI:29105"/>
    </cofactor>
    <text evidence="9">Binds 1 zinc ion per subunit.</text>
</comment>
<dbReference type="CDD" id="cd00884">
    <property type="entry name" value="beta_CA_cladeB"/>
    <property type="match status" value="1"/>
</dbReference>
<evidence type="ECO:0000256" key="6">
    <source>
        <dbReference type="ARBA" id="ARBA00023239"/>
    </source>
</evidence>
<keyword evidence="4 9" id="KW-0479">Metal-binding</keyword>
<dbReference type="Gene3D" id="3.40.1050.10">
    <property type="entry name" value="Carbonic anhydrase"/>
    <property type="match status" value="1"/>
</dbReference>
<accession>A0A2A5CC87</accession>
<reference evidence="11" key="1">
    <citation type="submission" date="2017-08" db="EMBL/GenBank/DDBJ databases">
        <title>A dynamic microbial community with high functional redundancy inhabits the cold, oxic subseafloor aquifer.</title>
        <authorList>
            <person name="Tully B.J."/>
            <person name="Wheat C.G."/>
            <person name="Glazer B.T."/>
            <person name="Huber J.A."/>
        </authorList>
    </citation>
    <scope>NUCLEOTIDE SEQUENCE [LARGE SCALE GENOMIC DNA]</scope>
</reference>
<gene>
    <name evidence="10" type="ORF">COA71_08775</name>
</gene>
<evidence type="ECO:0000256" key="8">
    <source>
        <dbReference type="ARBA" id="ARBA00048348"/>
    </source>
</evidence>
<dbReference type="Proteomes" id="UP000228987">
    <property type="component" value="Unassembled WGS sequence"/>
</dbReference>
<sequence length="219" mass="23458">MEKIISGLAKFKNSSFDKRKELFATLANGQSPEVLLITCADSRIDPNLITHSEPGELFICRNAGNIVPPFGNVAGGMTASIEFGVSALGIEHIIICGHTDCGAMKGAMKPESLDALPSVASWLSHTHAAIAAVKGRHGKLCDDHLAEVTEQNVVLQMTHLETHPAVAAKLASGDVEIHGWVYDIAAGSVRAYDATKKAFVPVEDRYYDLIHNQKSAVNT</sequence>
<evidence type="ECO:0000256" key="9">
    <source>
        <dbReference type="PIRSR" id="PIRSR601765-1"/>
    </source>
</evidence>
<feature type="binding site" evidence="9">
    <location>
        <position position="98"/>
    </location>
    <ligand>
        <name>Zn(2+)</name>
        <dbReference type="ChEBI" id="CHEBI:29105"/>
    </ligand>
</feature>
<dbReference type="InterPro" id="IPR015892">
    <property type="entry name" value="Carbonic_anhydrase_CS"/>
</dbReference>
<dbReference type="SUPFAM" id="SSF53056">
    <property type="entry name" value="beta-carbonic anhydrase, cab"/>
    <property type="match status" value="1"/>
</dbReference>
<dbReference type="SMART" id="SM00947">
    <property type="entry name" value="Pro_CA"/>
    <property type="match status" value="1"/>
</dbReference>
<dbReference type="Pfam" id="PF00484">
    <property type="entry name" value="Pro_CA"/>
    <property type="match status" value="1"/>
</dbReference>
<feature type="binding site" evidence="9">
    <location>
        <position position="39"/>
    </location>
    <ligand>
        <name>Zn(2+)</name>
        <dbReference type="ChEBI" id="CHEBI:29105"/>
    </ligand>
</feature>
<feature type="binding site" evidence="9">
    <location>
        <position position="101"/>
    </location>
    <ligand>
        <name>Zn(2+)</name>
        <dbReference type="ChEBI" id="CHEBI:29105"/>
    </ligand>
</feature>
<dbReference type="PANTHER" id="PTHR11002:SF76">
    <property type="entry name" value="CARBONIC ANHYDRASE"/>
    <property type="match status" value="1"/>
</dbReference>
<dbReference type="InterPro" id="IPR045066">
    <property type="entry name" value="Beta_CA_cladeB"/>
</dbReference>
<evidence type="ECO:0000256" key="5">
    <source>
        <dbReference type="ARBA" id="ARBA00022833"/>
    </source>
</evidence>
<keyword evidence="6" id="KW-0456">Lyase</keyword>
<evidence type="ECO:0000256" key="3">
    <source>
        <dbReference type="ARBA" id="ARBA00014628"/>
    </source>
</evidence>
<dbReference type="InterPro" id="IPR036874">
    <property type="entry name" value="Carbonic_anhydrase_sf"/>
</dbReference>
<evidence type="ECO:0000256" key="7">
    <source>
        <dbReference type="ARBA" id="ARBA00031969"/>
    </source>
</evidence>
<comment type="catalytic activity">
    <reaction evidence="8">
        <text>hydrogencarbonate + H(+) = CO2 + H2O</text>
        <dbReference type="Rhea" id="RHEA:10748"/>
        <dbReference type="ChEBI" id="CHEBI:15377"/>
        <dbReference type="ChEBI" id="CHEBI:15378"/>
        <dbReference type="ChEBI" id="CHEBI:16526"/>
        <dbReference type="ChEBI" id="CHEBI:17544"/>
        <dbReference type="EC" id="4.2.1.1"/>
    </reaction>
</comment>
<evidence type="ECO:0000256" key="1">
    <source>
        <dbReference type="ARBA" id="ARBA00006217"/>
    </source>
</evidence>
<dbReference type="AlphaFoldDB" id="A0A2A5CC87"/>
<dbReference type="PROSITE" id="PS00704">
    <property type="entry name" value="PROK_CO2_ANHYDRASE_1"/>
    <property type="match status" value="1"/>
</dbReference>
<evidence type="ECO:0000256" key="4">
    <source>
        <dbReference type="ARBA" id="ARBA00022723"/>
    </source>
</evidence>
<dbReference type="FunFam" id="3.40.1050.10:FF:000003">
    <property type="entry name" value="Carbonic anhydrase"/>
    <property type="match status" value="1"/>
</dbReference>
<evidence type="ECO:0000313" key="11">
    <source>
        <dbReference type="Proteomes" id="UP000228987"/>
    </source>
</evidence>
<proteinExistence type="inferred from homology"/>
<dbReference type="InterPro" id="IPR001765">
    <property type="entry name" value="Carbonic_anhydrase"/>
</dbReference>
<dbReference type="GO" id="GO:0015976">
    <property type="term" value="P:carbon utilization"/>
    <property type="evidence" value="ECO:0007669"/>
    <property type="project" value="InterPro"/>
</dbReference>
<comment type="similarity">
    <text evidence="1">Belongs to the beta-class carbonic anhydrase family.</text>
</comment>
<comment type="caution">
    <text evidence="10">The sequence shown here is derived from an EMBL/GenBank/DDBJ whole genome shotgun (WGS) entry which is preliminary data.</text>
</comment>
<evidence type="ECO:0000256" key="2">
    <source>
        <dbReference type="ARBA" id="ARBA00012925"/>
    </source>
</evidence>
<dbReference type="GO" id="GO:0008270">
    <property type="term" value="F:zinc ion binding"/>
    <property type="evidence" value="ECO:0007669"/>
    <property type="project" value="InterPro"/>
</dbReference>
<evidence type="ECO:0000313" key="10">
    <source>
        <dbReference type="EMBL" id="PCJ41131.1"/>
    </source>
</evidence>
<organism evidence="10 11">
    <name type="scientific">SAR86 cluster bacterium</name>
    <dbReference type="NCBI Taxonomy" id="2030880"/>
    <lineage>
        <taxon>Bacteria</taxon>
        <taxon>Pseudomonadati</taxon>
        <taxon>Pseudomonadota</taxon>
        <taxon>Gammaproteobacteria</taxon>
        <taxon>SAR86 cluster</taxon>
    </lineage>
</organism>
<dbReference type="GO" id="GO:0004089">
    <property type="term" value="F:carbonate dehydratase activity"/>
    <property type="evidence" value="ECO:0007669"/>
    <property type="project" value="UniProtKB-EC"/>
</dbReference>
<dbReference type="EC" id="4.2.1.1" evidence="2"/>
<name>A0A2A5CC87_9GAMM</name>
<dbReference type="EMBL" id="NVWI01000006">
    <property type="protein sequence ID" value="PCJ41131.1"/>
    <property type="molecule type" value="Genomic_DNA"/>
</dbReference>
<keyword evidence="5 9" id="KW-0862">Zinc</keyword>